<sequence>MSGSQNYPTRTSGASRRNSGGGGGGGSSRRNSHQSSASGVPALTSPPQVSTYDPSRDPTYTQVHRSSGLVQVYQNGVTNNQGSNAAPYQTHPQNQTLSPYNPPHQSWTAYSSTHLQITTHDTSVGSFNASRAFQATSPAGGFAQPHQVPTGGVHPNQTAQRPRPYDAVGYIRSDGEVYDKDEVYEEYRPYDPYAR</sequence>
<dbReference type="Proteomes" id="UP001578633">
    <property type="component" value="Chromosome 10"/>
</dbReference>
<evidence type="ECO:0000313" key="2">
    <source>
        <dbReference type="EMBL" id="KAL1791883.1"/>
    </source>
</evidence>
<proteinExistence type="predicted"/>
<dbReference type="EMBL" id="JBHGVX010000010">
    <property type="protein sequence ID" value="KAL1791883.1"/>
    <property type="molecule type" value="Genomic_DNA"/>
</dbReference>
<accession>A0ABR3U668</accession>
<feature type="region of interest" description="Disordered" evidence="1">
    <location>
        <begin position="1"/>
        <end position="102"/>
    </location>
</feature>
<evidence type="ECO:0000313" key="3">
    <source>
        <dbReference type="Proteomes" id="UP001578633"/>
    </source>
</evidence>
<evidence type="ECO:0000256" key="1">
    <source>
        <dbReference type="SAM" id="MobiDB-lite"/>
    </source>
</evidence>
<comment type="caution">
    <text evidence="2">The sequence shown here is derived from an EMBL/GenBank/DDBJ whole genome shotgun (WGS) entry which is preliminary data.</text>
</comment>
<organism evidence="2 3">
    <name type="scientific">Alternaria dauci</name>
    <dbReference type="NCBI Taxonomy" id="48095"/>
    <lineage>
        <taxon>Eukaryota</taxon>
        <taxon>Fungi</taxon>
        <taxon>Dikarya</taxon>
        <taxon>Ascomycota</taxon>
        <taxon>Pezizomycotina</taxon>
        <taxon>Dothideomycetes</taxon>
        <taxon>Pleosporomycetidae</taxon>
        <taxon>Pleosporales</taxon>
        <taxon>Pleosporineae</taxon>
        <taxon>Pleosporaceae</taxon>
        <taxon>Alternaria</taxon>
        <taxon>Alternaria sect. Porri</taxon>
    </lineage>
</organism>
<feature type="compositionally biased region" description="Polar residues" evidence="1">
    <location>
        <begin position="1"/>
        <end position="11"/>
    </location>
</feature>
<dbReference type="GeneID" id="96089956"/>
<name>A0ABR3U668_9PLEO</name>
<keyword evidence="3" id="KW-1185">Reference proteome</keyword>
<dbReference type="RefSeq" id="XP_069302467.1">
    <property type="nucleotide sequence ID" value="XM_069455771.1"/>
</dbReference>
<gene>
    <name evidence="2" type="ORF">ACET3X_009634</name>
</gene>
<reference evidence="2 3" key="1">
    <citation type="submission" date="2024-09" db="EMBL/GenBank/DDBJ databases">
        <title>T2T genomes of carrot and Alternaria dauci and their utility for understanding host-pathogen interaction during carrot leaf blight disease.</title>
        <authorList>
            <person name="Liu W."/>
            <person name="Xu S."/>
            <person name="Ou C."/>
            <person name="Liu X."/>
            <person name="Zhuang F."/>
            <person name="Deng X.W."/>
        </authorList>
    </citation>
    <scope>NUCLEOTIDE SEQUENCE [LARGE SCALE GENOMIC DNA]</scope>
    <source>
        <strain evidence="2 3">A2016</strain>
    </source>
</reference>
<protein>
    <submittedName>
        <fullName evidence="2">Uncharacterized protein</fullName>
    </submittedName>
</protein>
<feature type="compositionally biased region" description="Polar residues" evidence="1">
    <location>
        <begin position="45"/>
        <end position="102"/>
    </location>
</feature>